<dbReference type="InterPro" id="IPR049730">
    <property type="entry name" value="SNF2/RAD54-like_C"/>
</dbReference>
<evidence type="ECO:0000259" key="3">
    <source>
        <dbReference type="PROSITE" id="PS51194"/>
    </source>
</evidence>
<dbReference type="Pfam" id="PF04851">
    <property type="entry name" value="ResIII"/>
    <property type="match status" value="1"/>
</dbReference>
<dbReference type="PANTHER" id="PTHR45766">
    <property type="entry name" value="DNA ANNEALING HELICASE AND ENDONUCLEASE ZRANB3 FAMILY MEMBER"/>
    <property type="match status" value="1"/>
</dbReference>
<dbReference type="PANTHER" id="PTHR45766:SF6">
    <property type="entry name" value="SWI_SNF-RELATED MATRIX-ASSOCIATED ACTIN-DEPENDENT REGULATOR OF CHROMATIN SUBFAMILY A-LIKE PROTEIN 1"/>
    <property type="match status" value="1"/>
</dbReference>
<dbReference type="CDD" id="cd18793">
    <property type="entry name" value="SF2_C_SNF"/>
    <property type="match status" value="1"/>
</dbReference>
<sequence>MASTLTALDAVRARIAAAVLATPAAPALGRFTLRPAQQESVTAIRHALRGHAGALVADAAGSGKTVLALAVAAGYDEVLVLTPAAVREQWRRAARDAGVAVRLESHETLSRSRRVQAAPLIIVDEAHHFRNPRSVRYAALARLARGRHLLLLSATPVVNRPADRDALLSLFLGSRPRTPQLLERVILRRAGRPEASVAVRELPSLLGDADVPGLTERLACLPPPLPVADGSSAVALVRITLAMAWSSSLAALDAALRRRIQRGMAMADTLREGRWPTRDALRDWIIGDDATQLALLLDPSELPRTPPPEAAATLARHLDAVHAMRACVAPMLESDAAARADAIRRLLDCEAPRRVVLLARHAETVRALYAQLRNLPGVVAIIGTRVHAAAGRWTRDEVLRALGPRQPPWRPDDPRGIRLLLATDILAEGVELQGCATLIHGDPAWTPARFEQRVGRVARDGQRDTVHVLRFAMPAGAAALLDLTERLRRKREARRRSLAHTTATTALRDAVERWHADPEDVESPAGPVVAAAEGQHDGMLIVLSAGSAQPSRLLAAVHREGRWQVSPRAATAHRLVVGCGHPLQLRGQDLRVARQVVSAWRRQVASRQVVRDVDTLPTPLLRRVAQRLDRWIQAAPLAQRSAAVARARRLQAGLSSARGAGAEADVRSALRQTRVDECLDRLEQLIEERPVLARPATERISALLILRRRLPAAPAPPAPSIESAATR</sequence>
<evidence type="ECO:0000313" key="5">
    <source>
        <dbReference type="EMBL" id="WKW16142.1"/>
    </source>
</evidence>
<evidence type="ECO:0000256" key="1">
    <source>
        <dbReference type="ARBA" id="ARBA00022801"/>
    </source>
</evidence>
<keyword evidence="5" id="KW-0547">Nucleotide-binding</keyword>
<accession>A0AA49JWL4</accession>
<keyword evidence="6" id="KW-1185">Reference proteome</keyword>
<name>A0AA49K2E4_9BACT</name>
<dbReference type="SMART" id="SM00490">
    <property type="entry name" value="HELICc"/>
    <property type="match status" value="1"/>
</dbReference>
<dbReference type="GO" id="GO:0003677">
    <property type="term" value="F:DNA binding"/>
    <property type="evidence" value="ECO:0007669"/>
    <property type="project" value="InterPro"/>
</dbReference>
<dbReference type="Pfam" id="PF00176">
    <property type="entry name" value="SNF2-rel_dom"/>
    <property type="match status" value="1"/>
</dbReference>
<keyword evidence="1" id="KW-0378">Hydrolase</keyword>
<dbReference type="SUPFAM" id="SSF52540">
    <property type="entry name" value="P-loop containing nucleoside triphosphate hydrolases"/>
    <property type="match status" value="1"/>
</dbReference>
<dbReference type="KEGG" id="pspc:Strain318_002552"/>
<dbReference type="InterPro" id="IPR001650">
    <property type="entry name" value="Helicase_C-like"/>
</dbReference>
<evidence type="ECO:0000313" key="6">
    <source>
        <dbReference type="Proteomes" id="UP001229955"/>
    </source>
</evidence>
<dbReference type="InterPro" id="IPR014001">
    <property type="entry name" value="Helicase_ATP-bd"/>
</dbReference>
<dbReference type="RefSeq" id="WP_367886095.1">
    <property type="nucleotide sequence ID" value="NZ_CP130612.1"/>
</dbReference>
<protein>
    <submittedName>
        <fullName evidence="5">DEAD/DEAH box helicase</fullName>
    </submittedName>
</protein>
<feature type="domain" description="Helicase C-terminal" evidence="3">
    <location>
        <begin position="341"/>
        <end position="511"/>
    </location>
</feature>
<proteinExistence type="predicted"/>
<keyword evidence="5" id="KW-0067">ATP-binding</keyword>
<dbReference type="PROSITE" id="PS51192">
    <property type="entry name" value="HELICASE_ATP_BIND_1"/>
    <property type="match status" value="1"/>
</dbReference>
<dbReference type="GO" id="GO:0004386">
    <property type="term" value="F:helicase activity"/>
    <property type="evidence" value="ECO:0007669"/>
    <property type="project" value="UniProtKB-KW"/>
</dbReference>
<dbReference type="GO" id="GO:0016787">
    <property type="term" value="F:hydrolase activity"/>
    <property type="evidence" value="ECO:0007669"/>
    <property type="project" value="UniProtKB-KW"/>
</dbReference>
<organism evidence="5 6">
    <name type="scientific">Pseudogemmatithrix spongiicola</name>
    <dbReference type="NCBI Taxonomy" id="3062599"/>
    <lineage>
        <taxon>Bacteria</taxon>
        <taxon>Pseudomonadati</taxon>
        <taxon>Gemmatimonadota</taxon>
        <taxon>Gemmatimonadia</taxon>
        <taxon>Gemmatimonadales</taxon>
        <taxon>Gemmatimonadaceae</taxon>
        <taxon>Pseudogemmatithrix</taxon>
    </lineage>
</organism>
<dbReference type="Proteomes" id="UP001229955">
    <property type="component" value="Chromosome"/>
</dbReference>
<dbReference type="Pfam" id="PF00271">
    <property type="entry name" value="Helicase_C"/>
    <property type="match status" value="1"/>
</dbReference>
<dbReference type="InterPro" id="IPR027417">
    <property type="entry name" value="P-loop_NTPase"/>
</dbReference>
<reference evidence="5" key="1">
    <citation type="submission" date="2023-07" db="EMBL/GenBank/DDBJ databases">
        <authorList>
            <person name="Haufschild T."/>
            <person name="Kallscheuer N."/>
            <person name="Hammer J."/>
            <person name="Kohn T."/>
            <person name="Kabuu M."/>
            <person name="Jogler M."/>
            <person name="Wohfarth N."/>
            <person name="Heuer A."/>
            <person name="Rohde M."/>
            <person name="van Teeseling M.C.F."/>
            <person name="Jogler C."/>
        </authorList>
    </citation>
    <scope>NUCLEOTIDE SEQUENCE</scope>
    <source>
        <strain evidence="4">Strain 138</strain>
        <strain evidence="5">Strain 318</strain>
    </source>
</reference>
<accession>A0AA49K2E4</accession>
<gene>
    <name evidence="4" type="ORF">Strain138_002552</name>
    <name evidence="5" type="ORF">Strain318_002552</name>
</gene>
<dbReference type="AlphaFoldDB" id="A0AA49K2E4"/>
<evidence type="ECO:0000259" key="2">
    <source>
        <dbReference type="PROSITE" id="PS51192"/>
    </source>
</evidence>
<dbReference type="Gene3D" id="3.40.50.300">
    <property type="entry name" value="P-loop containing nucleotide triphosphate hydrolases"/>
    <property type="match status" value="2"/>
</dbReference>
<dbReference type="InterPro" id="IPR006935">
    <property type="entry name" value="Helicase/UvrB_N"/>
</dbReference>
<dbReference type="GO" id="GO:0005524">
    <property type="term" value="F:ATP binding"/>
    <property type="evidence" value="ECO:0007669"/>
    <property type="project" value="InterPro"/>
</dbReference>
<dbReference type="EMBL" id="CP130613">
    <property type="protein sequence ID" value="WKW16142.1"/>
    <property type="molecule type" value="Genomic_DNA"/>
</dbReference>
<dbReference type="SMART" id="SM00487">
    <property type="entry name" value="DEXDc"/>
    <property type="match status" value="1"/>
</dbReference>
<dbReference type="PROSITE" id="PS51194">
    <property type="entry name" value="HELICASE_CTER"/>
    <property type="match status" value="1"/>
</dbReference>
<keyword evidence="5" id="KW-0347">Helicase</keyword>
<dbReference type="EMBL" id="CP130612">
    <property type="protein sequence ID" value="WKW13235.1"/>
    <property type="molecule type" value="Genomic_DNA"/>
</dbReference>
<dbReference type="InterPro" id="IPR000330">
    <property type="entry name" value="SNF2_N"/>
</dbReference>
<feature type="domain" description="Helicase ATP-binding" evidence="2">
    <location>
        <begin position="45"/>
        <end position="174"/>
    </location>
</feature>
<evidence type="ECO:0000313" key="4">
    <source>
        <dbReference type="EMBL" id="WKW13235.1"/>
    </source>
</evidence>